<dbReference type="Proteomes" id="UP001519460">
    <property type="component" value="Unassembled WGS sequence"/>
</dbReference>
<gene>
    <name evidence="2" type="ORF">BaRGS_00034503</name>
</gene>
<name>A0ABD0JH96_9CAEN</name>
<dbReference type="AlphaFoldDB" id="A0ABD0JH96"/>
<organism evidence="2 3">
    <name type="scientific">Batillaria attramentaria</name>
    <dbReference type="NCBI Taxonomy" id="370345"/>
    <lineage>
        <taxon>Eukaryota</taxon>
        <taxon>Metazoa</taxon>
        <taxon>Spiralia</taxon>
        <taxon>Lophotrochozoa</taxon>
        <taxon>Mollusca</taxon>
        <taxon>Gastropoda</taxon>
        <taxon>Caenogastropoda</taxon>
        <taxon>Sorbeoconcha</taxon>
        <taxon>Cerithioidea</taxon>
        <taxon>Batillariidae</taxon>
        <taxon>Batillaria</taxon>
    </lineage>
</organism>
<feature type="region of interest" description="Disordered" evidence="1">
    <location>
        <begin position="96"/>
        <end position="136"/>
    </location>
</feature>
<protein>
    <submittedName>
        <fullName evidence="2">Uncharacterized protein</fullName>
    </submittedName>
</protein>
<evidence type="ECO:0000313" key="2">
    <source>
        <dbReference type="EMBL" id="KAK7474260.1"/>
    </source>
</evidence>
<sequence>MDSCLAVPRTRVAIQAPVVICHGHSAPVNYCNPPRDLCTLTPVRPSLLQLPMSGMRRATEITALNDEHVHDSITPALAKAEDWEKNGCGDWVQARVDQSHHQNRERYSSQATSLQLTEPPREDDSVGKTHPPPPPV</sequence>
<evidence type="ECO:0000313" key="3">
    <source>
        <dbReference type="Proteomes" id="UP001519460"/>
    </source>
</evidence>
<keyword evidence="3" id="KW-1185">Reference proteome</keyword>
<accession>A0ABD0JH96</accession>
<feature type="compositionally biased region" description="Basic and acidic residues" evidence="1">
    <location>
        <begin position="97"/>
        <end position="107"/>
    </location>
</feature>
<evidence type="ECO:0000256" key="1">
    <source>
        <dbReference type="SAM" id="MobiDB-lite"/>
    </source>
</evidence>
<reference evidence="2 3" key="1">
    <citation type="journal article" date="2023" name="Sci. Data">
        <title>Genome assembly of the Korean intertidal mud-creeper Batillaria attramentaria.</title>
        <authorList>
            <person name="Patra A.K."/>
            <person name="Ho P.T."/>
            <person name="Jun S."/>
            <person name="Lee S.J."/>
            <person name="Kim Y."/>
            <person name="Won Y.J."/>
        </authorList>
    </citation>
    <scope>NUCLEOTIDE SEQUENCE [LARGE SCALE GENOMIC DNA]</scope>
    <source>
        <strain evidence="2">Wonlab-2016</strain>
    </source>
</reference>
<dbReference type="EMBL" id="JACVVK020000442">
    <property type="protein sequence ID" value="KAK7474260.1"/>
    <property type="molecule type" value="Genomic_DNA"/>
</dbReference>
<comment type="caution">
    <text evidence="2">The sequence shown here is derived from an EMBL/GenBank/DDBJ whole genome shotgun (WGS) entry which is preliminary data.</text>
</comment>
<proteinExistence type="predicted"/>